<dbReference type="InterPro" id="IPR000432">
    <property type="entry name" value="DNA_mismatch_repair_MutS_C"/>
</dbReference>
<dbReference type="SUPFAM" id="SSF52540">
    <property type="entry name" value="P-loop containing nucleoside triphosphate hydrolases"/>
    <property type="match status" value="1"/>
</dbReference>
<dbReference type="InterPro" id="IPR007696">
    <property type="entry name" value="DNA_mismatch_repair_MutS_core"/>
</dbReference>
<dbReference type="Pfam" id="PF05192">
    <property type="entry name" value="MutS_III"/>
    <property type="match status" value="1"/>
</dbReference>
<dbReference type="EMBL" id="LAYZ01000001">
    <property type="protein sequence ID" value="KKK35339.1"/>
    <property type="molecule type" value="Genomic_DNA"/>
</dbReference>
<dbReference type="RefSeq" id="WP_046510941.1">
    <property type="nucleotide sequence ID" value="NZ_LAYZ01000001.1"/>
</dbReference>
<organism evidence="12 13">
    <name type="scientific">Salinicoccus sediminis</name>
    <dbReference type="NCBI Taxonomy" id="1432562"/>
    <lineage>
        <taxon>Bacteria</taxon>
        <taxon>Bacillati</taxon>
        <taxon>Bacillota</taxon>
        <taxon>Bacilli</taxon>
        <taxon>Bacillales</taxon>
        <taxon>Staphylococcaceae</taxon>
        <taxon>Salinicoccus</taxon>
    </lineage>
</organism>
<dbReference type="InterPro" id="IPR017261">
    <property type="entry name" value="DNA_mismatch_repair_MutS/MSH"/>
</dbReference>
<dbReference type="AlphaFoldDB" id="A0A0M2SKZ3"/>
<dbReference type="PROSITE" id="PS00486">
    <property type="entry name" value="DNA_MISMATCH_REPAIR_2"/>
    <property type="match status" value="1"/>
</dbReference>
<dbReference type="PIRSF" id="PIRSF037677">
    <property type="entry name" value="DNA_mis_repair_Msh6"/>
    <property type="match status" value="1"/>
</dbReference>
<evidence type="ECO:0000256" key="4">
    <source>
        <dbReference type="ARBA" id="ARBA00022763"/>
    </source>
</evidence>
<sequence>MQKVTPMMQQYLKIKDEHPDVLLLYRLGDFYELFYDDAITASKVLEITLTSRDKKKDPIPMCGVPYHSAKGYIERLIDHGYKVAICEQMEDPKQVKGMVKREVVRIITPGTLIDDFGMEDGKSNYILALSEDRGSYITAYSDISTGEINAFTTADPVILKSEIDRIRPSEIVVEESITGILAELYQDPPSNTTYSSDVFHELECSAEITEAEKGTLSLLISYIRSVNMRELKHFRTVEKHKIKETMQLNYAAISNLELLESLQTKKTKGSLFWYLNETGTPMGKRKLRKWVERPLLNESMIMLRQDAVETLLGHFLEREDMRGLLDDVYDIERLVGRLSFGNIDAKDLVQLRDSLGVLPDLERLLADTGLLESELFTAFDPLCDVHTILQESLNDSPPKTIREGGIFKDGYSEKLDELRYISNNGRTWLNGYIEDERERTGIKNLKVGFNKVFGYYIEISKANAVNFDADAFDYSRKQTLTNAERFITPELKEMESKILSAQDESIILEHNLFNELRRGMEAYIDRLQTTAALISTLDCVISFATVANEYRLVRPEFTDGELHIEEGRHPVVEKVIGENTYVPNSLTMDDSTFVYLITGPNMSGKSTYMRQTAIISILAQMGMYVPARSARLPIFDQIFTRIGASDDLASGKSTFMIEMMEANDALKNATGDSLLIFDEIGRGTSTYDGMALAHSMLEFIHDEIGAKTLFSTHYHEITRLGQTLSGLKNVHVKATEYDGRLVFLHKVKPGAVERSYGIHVARLAELPENVTDRADELLHMFESGTEAPAHQLELALDDDESYDDHPIVDMLKQTDINNLTPMDALMKLNEMKNRLKGE</sequence>
<dbReference type="Proteomes" id="UP000034287">
    <property type="component" value="Unassembled WGS sequence"/>
</dbReference>
<dbReference type="Gene3D" id="3.30.420.110">
    <property type="entry name" value="MutS, connector domain"/>
    <property type="match status" value="1"/>
</dbReference>
<evidence type="ECO:0000259" key="11">
    <source>
        <dbReference type="PROSITE" id="PS00486"/>
    </source>
</evidence>
<evidence type="ECO:0000256" key="8">
    <source>
        <dbReference type="ARBA" id="ARBA00024647"/>
    </source>
</evidence>
<dbReference type="PANTHER" id="PTHR11361:SF34">
    <property type="entry name" value="DNA MISMATCH REPAIR PROTEIN MSH1, MITOCHONDRIAL"/>
    <property type="match status" value="1"/>
</dbReference>
<dbReference type="GO" id="GO:0003684">
    <property type="term" value="F:damaged DNA binding"/>
    <property type="evidence" value="ECO:0007669"/>
    <property type="project" value="UniProtKB-UniRule"/>
</dbReference>
<dbReference type="InterPro" id="IPR045076">
    <property type="entry name" value="MutS"/>
</dbReference>
<dbReference type="GO" id="GO:0005829">
    <property type="term" value="C:cytosol"/>
    <property type="evidence" value="ECO:0007669"/>
    <property type="project" value="TreeGrafter"/>
</dbReference>
<comment type="caution">
    <text evidence="12">The sequence shown here is derived from an EMBL/GenBank/DDBJ whole genome shotgun (WGS) entry which is preliminary data.</text>
</comment>
<dbReference type="SUPFAM" id="SSF53150">
    <property type="entry name" value="DNA repair protein MutS, domain II"/>
    <property type="match status" value="1"/>
</dbReference>
<keyword evidence="5 9" id="KW-0067">ATP-binding</keyword>
<dbReference type="Pfam" id="PF05190">
    <property type="entry name" value="MutS_IV"/>
    <property type="match status" value="1"/>
</dbReference>
<dbReference type="PATRIC" id="fig|1432562.3.peg.85"/>
<dbReference type="HAMAP" id="MF_00096">
    <property type="entry name" value="MutS"/>
    <property type="match status" value="1"/>
</dbReference>
<comment type="similarity">
    <text evidence="1 9 10">Belongs to the DNA mismatch repair MutS family.</text>
</comment>
<dbReference type="InterPro" id="IPR036678">
    <property type="entry name" value="MutS_con_dom_sf"/>
</dbReference>
<dbReference type="InterPro" id="IPR007695">
    <property type="entry name" value="DNA_mismatch_repair_MutS-lik_N"/>
</dbReference>
<dbReference type="SUPFAM" id="SSF48334">
    <property type="entry name" value="DNA repair protein MutS, domain III"/>
    <property type="match status" value="1"/>
</dbReference>
<proteinExistence type="inferred from homology"/>
<feature type="binding site" evidence="9">
    <location>
        <begin position="599"/>
        <end position="606"/>
    </location>
    <ligand>
        <name>ATP</name>
        <dbReference type="ChEBI" id="CHEBI:30616"/>
    </ligand>
</feature>
<dbReference type="CDD" id="cd03284">
    <property type="entry name" value="ABC_MutS1"/>
    <property type="match status" value="1"/>
</dbReference>
<dbReference type="FunFam" id="3.40.50.300:FF:000870">
    <property type="entry name" value="MutS protein homolog 4"/>
    <property type="match status" value="1"/>
</dbReference>
<dbReference type="SMART" id="SM00534">
    <property type="entry name" value="MUTSac"/>
    <property type="match status" value="1"/>
</dbReference>
<evidence type="ECO:0000256" key="5">
    <source>
        <dbReference type="ARBA" id="ARBA00022840"/>
    </source>
</evidence>
<evidence type="ECO:0000256" key="3">
    <source>
        <dbReference type="ARBA" id="ARBA00022741"/>
    </source>
</evidence>
<evidence type="ECO:0000256" key="7">
    <source>
        <dbReference type="ARBA" id="ARBA00023204"/>
    </source>
</evidence>
<dbReference type="InterPro" id="IPR036187">
    <property type="entry name" value="DNA_mismatch_repair_MutS_sf"/>
</dbReference>
<evidence type="ECO:0000313" key="12">
    <source>
        <dbReference type="EMBL" id="KKK35339.1"/>
    </source>
</evidence>
<dbReference type="NCBIfam" id="TIGR01070">
    <property type="entry name" value="mutS1"/>
    <property type="match status" value="1"/>
</dbReference>
<accession>A0A0M2SKZ3</accession>
<feature type="domain" description="DNA mismatch repair proteins mutS family" evidence="11">
    <location>
        <begin position="673"/>
        <end position="689"/>
    </location>
</feature>
<evidence type="ECO:0000256" key="1">
    <source>
        <dbReference type="ARBA" id="ARBA00006271"/>
    </source>
</evidence>
<comment type="function">
    <text evidence="8 9">This protein is involved in the repair of mismatches in DNA. It is possible that it carries out the mismatch recognition step. This protein has a weak ATPase activity.</text>
</comment>
<keyword evidence="6 9" id="KW-0238">DNA-binding</keyword>
<dbReference type="GO" id="GO:0005524">
    <property type="term" value="F:ATP binding"/>
    <property type="evidence" value="ECO:0007669"/>
    <property type="project" value="UniProtKB-UniRule"/>
</dbReference>
<dbReference type="GO" id="GO:0030983">
    <property type="term" value="F:mismatched DNA binding"/>
    <property type="evidence" value="ECO:0007669"/>
    <property type="project" value="InterPro"/>
</dbReference>
<dbReference type="OrthoDB" id="9802448at2"/>
<dbReference type="STRING" id="1432562.WN59_00425"/>
<dbReference type="Gene3D" id="1.10.1420.10">
    <property type="match status" value="2"/>
</dbReference>
<dbReference type="PANTHER" id="PTHR11361">
    <property type="entry name" value="DNA MISMATCH REPAIR PROTEIN MUTS FAMILY MEMBER"/>
    <property type="match status" value="1"/>
</dbReference>
<evidence type="ECO:0000256" key="2">
    <source>
        <dbReference type="ARBA" id="ARBA00021982"/>
    </source>
</evidence>
<dbReference type="SUPFAM" id="SSF55271">
    <property type="entry name" value="DNA repair protein MutS, domain I"/>
    <property type="match status" value="1"/>
</dbReference>
<dbReference type="NCBIfam" id="NF003810">
    <property type="entry name" value="PRK05399.1"/>
    <property type="match status" value="1"/>
</dbReference>
<dbReference type="SMART" id="SM00533">
    <property type="entry name" value="MUTSd"/>
    <property type="match status" value="1"/>
</dbReference>
<dbReference type="GO" id="GO:0140664">
    <property type="term" value="F:ATP-dependent DNA damage sensor activity"/>
    <property type="evidence" value="ECO:0007669"/>
    <property type="project" value="InterPro"/>
</dbReference>
<keyword evidence="7 9" id="KW-0234">DNA repair</keyword>
<evidence type="ECO:0000256" key="10">
    <source>
        <dbReference type="RuleBase" id="RU003756"/>
    </source>
</evidence>
<gene>
    <name evidence="9" type="primary">mutS</name>
    <name evidence="12" type="ORF">WN59_00425</name>
</gene>
<dbReference type="InterPro" id="IPR007860">
    <property type="entry name" value="DNA_mmatch_repair_MutS_con_dom"/>
</dbReference>
<keyword evidence="3 9" id="KW-0547">Nucleotide-binding</keyword>
<evidence type="ECO:0000256" key="9">
    <source>
        <dbReference type="HAMAP-Rule" id="MF_00096"/>
    </source>
</evidence>
<dbReference type="InterPro" id="IPR005748">
    <property type="entry name" value="DNA_mismatch_repair_MutS"/>
</dbReference>
<dbReference type="Pfam" id="PF00488">
    <property type="entry name" value="MutS_V"/>
    <property type="match status" value="1"/>
</dbReference>
<name>A0A0M2SKZ3_9STAP</name>
<keyword evidence="4 9" id="KW-0227">DNA damage</keyword>
<dbReference type="Gene3D" id="3.40.1170.10">
    <property type="entry name" value="DNA repair protein MutS, domain I"/>
    <property type="match status" value="1"/>
</dbReference>
<dbReference type="Pfam" id="PF01624">
    <property type="entry name" value="MutS_I"/>
    <property type="match status" value="1"/>
</dbReference>
<evidence type="ECO:0000313" key="13">
    <source>
        <dbReference type="Proteomes" id="UP000034287"/>
    </source>
</evidence>
<dbReference type="InterPro" id="IPR027417">
    <property type="entry name" value="P-loop_NTPase"/>
</dbReference>
<keyword evidence="13" id="KW-1185">Reference proteome</keyword>
<dbReference type="FunFam" id="3.40.1170.10:FF:000001">
    <property type="entry name" value="DNA mismatch repair protein MutS"/>
    <property type="match status" value="1"/>
</dbReference>
<reference evidence="12 13" key="1">
    <citation type="submission" date="2015-04" db="EMBL/GenBank/DDBJ databases">
        <title>Taxonomic description and genome sequence of Salinicoccus sediminis sp. nov., a novel hyper halotolerant bacterium isolated from marine sediment.</title>
        <authorList>
            <person name="Mathan Kumar R."/>
            <person name="Kaur G."/>
            <person name="Kumar N."/>
            <person name="Kumar A."/>
            <person name="Singh N.K."/>
            <person name="Kaur N."/>
            <person name="Mayilraj S."/>
        </authorList>
    </citation>
    <scope>NUCLEOTIDE SEQUENCE [LARGE SCALE GENOMIC DNA]</scope>
    <source>
        <strain evidence="12 13">SV-16</strain>
    </source>
</reference>
<dbReference type="GO" id="GO:0006298">
    <property type="term" value="P:mismatch repair"/>
    <property type="evidence" value="ECO:0007669"/>
    <property type="project" value="UniProtKB-UniRule"/>
</dbReference>
<dbReference type="Gene3D" id="3.40.50.300">
    <property type="entry name" value="P-loop containing nucleotide triphosphate hydrolases"/>
    <property type="match status" value="1"/>
</dbReference>
<dbReference type="Pfam" id="PF05188">
    <property type="entry name" value="MutS_II"/>
    <property type="match status" value="1"/>
</dbReference>
<dbReference type="InterPro" id="IPR007861">
    <property type="entry name" value="DNA_mismatch_repair_MutS_clamp"/>
</dbReference>
<protein>
    <recommendedName>
        <fullName evidence="2 9">DNA mismatch repair protein MutS</fullName>
    </recommendedName>
</protein>
<evidence type="ECO:0000256" key="6">
    <source>
        <dbReference type="ARBA" id="ARBA00023125"/>
    </source>
</evidence>
<dbReference type="InterPro" id="IPR016151">
    <property type="entry name" value="DNA_mismatch_repair_MutS_N"/>
</dbReference>